<dbReference type="PANTHER" id="PTHR43767">
    <property type="entry name" value="LONG-CHAIN-FATTY-ACID--COA LIGASE"/>
    <property type="match status" value="1"/>
</dbReference>
<dbReference type="EMBL" id="NRGX01000001">
    <property type="protein sequence ID" value="PCC16838.1"/>
    <property type="molecule type" value="Genomic_DNA"/>
</dbReference>
<dbReference type="InterPro" id="IPR045851">
    <property type="entry name" value="AMP-bd_C_sf"/>
</dbReference>
<dbReference type="Gene3D" id="3.30.300.30">
    <property type="match status" value="1"/>
</dbReference>
<reference evidence="5 7" key="2">
    <citation type="submission" date="2018-10" db="EMBL/GenBank/DDBJ databases">
        <title>Brevibacterium genomes from Austrain hard cheese rinds.</title>
        <authorList>
            <person name="Anast J.M."/>
            <person name="Dzieciol M."/>
            <person name="Schultz D.L."/>
            <person name="Mann E."/>
            <person name="Wagner M."/>
            <person name="Schmitz-Esser S."/>
        </authorList>
    </citation>
    <scope>NUCLEOTIDE SEQUENCE [LARGE SCALE GENOMIC DNA]</scope>
    <source>
        <strain evidence="5 7">L261</strain>
    </source>
</reference>
<dbReference type="Pfam" id="PF00501">
    <property type="entry name" value="AMP-binding"/>
    <property type="match status" value="1"/>
</dbReference>
<dbReference type="PROSITE" id="PS00455">
    <property type="entry name" value="AMP_BINDING"/>
    <property type="match status" value="1"/>
</dbReference>
<evidence type="ECO:0000256" key="1">
    <source>
        <dbReference type="ARBA" id="ARBA00022598"/>
    </source>
</evidence>
<comment type="caution">
    <text evidence="4">The sequence shown here is derived from an EMBL/GenBank/DDBJ whole genome shotgun (WGS) entry which is preliminary data.</text>
</comment>
<dbReference type="SUPFAM" id="SSF56801">
    <property type="entry name" value="Acetyl-CoA synthetase-like"/>
    <property type="match status" value="1"/>
</dbReference>
<dbReference type="RefSeq" id="WP_096157090.1">
    <property type="nucleotide sequence ID" value="NZ_NRGX01000001.1"/>
</dbReference>
<dbReference type="InterPro" id="IPR042099">
    <property type="entry name" value="ANL_N_sf"/>
</dbReference>
<dbReference type="InterPro" id="IPR000873">
    <property type="entry name" value="AMP-dep_synth/lig_dom"/>
</dbReference>
<dbReference type="InterPro" id="IPR025110">
    <property type="entry name" value="AMP-bd_C"/>
</dbReference>
<reference evidence="4 6" key="1">
    <citation type="journal article" date="2017" name="Elife">
        <title>Extensive horizontal gene transfer in cheese-associated bacteria.</title>
        <authorList>
            <person name="Bonham K.S."/>
            <person name="Wolfe B.E."/>
            <person name="Dutton R.J."/>
        </authorList>
    </citation>
    <scope>NUCLEOTIDE SEQUENCE [LARGE SCALE GENOMIC DNA]</scope>
    <source>
        <strain evidence="4 6">JB5</strain>
    </source>
</reference>
<accession>A0A2A3WZH1</accession>
<evidence type="ECO:0000259" key="2">
    <source>
        <dbReference type="Pfam" id="PF00501"/>
    </source>
</evidence>
<dbReference type="AlphaFoldDB" id="A0A2A3WZH1"/>
<dbReference type="GO" id="GO:0016877">
    <property type="term" value="F:ligase activity, forming carbon-sulfur bonds"/>
    <property type="evidence" value="ECO:0007669"/>
    <property type="project" value="UniProtKB-ARBA"/>
</dbReference>
<keyword evidence="1 4" id="KW-0436">Ligase</keyword>
<protein>
    <submittedName>
        <fullName evidence="4">2,3-dihydroxybenzoate-AMP ligase</fullName>
    </submittedName>
</protein>
<sequence length="544" mass="58629">MTLTPPIRPSGLTPWPNDAALTYRRAGAWADRLLTESFNDWCLRSPDGIAVIAGAEKLTYTQLATRVARRAAGWAGHGIRSGDRVLVQVPNRIEFPIVLLSLIRVGAVPILTMPAHRHRDITALARRSGAVAYVTVDRERGFDYRNLAAEVQSAAPQLRYVFVDGDPGPHISLARVDADPASMPSDDGADPSDIALLLLSGGTTGVPKLIPRTHNDYAFNARASAELCCFDSHTVYLAALPAAHNFVLACPGILGTWASGGTVVLAPSPAPDECFTLIAQHQVTHTALVPSLVQVWLDAAEWEHPDLSSMDLLQAGGSRLSASLARRARTDWQLTVQQVYGMAEGLLNFTHLDDPDDITDNTQGRPLSSLDEIRIVDEHGQDVPAGEEGELWTRGPYTIRGYVAEDEVNQRAFSSEGFYRSGDRVRRLGNGNLVVSGRVNETISKGGESIATDDITDILREHPAIDDCAVVGIAGDGVDQRICAVIVPSGTPPVLTQLREFLLAEGIAAHKLPDVVECMPALPLTTIGKIDSNAIRQNLGLKKE</sequence>
<evidence type="ECO:0000313" key="5">
    <source>
        <dbReference type="EMBL" id="TGD36531.1"/>
    </source>
</evidence>
<evidence type="ECO:0000313" key="4">
    <source>
        <dbReference type="EMBL" id="PCC16838.1"/>
    </source>
</evidence>
<feature type="domain" description="AMP-binding enzyme C-terminal" evidence="3">
    <location>
        <begin position="457"/>
        <end position="529"/>
    </location>
</feature>
<evidence type="ECO:0000313" key="6">
    <source>
        <dbReference type="Proteomes" id="UP000218377"/>
    </source>
</evidence>
<organism evidence="4 6">
    <name type="scientific">Brevibacterium aurantiacum</name>
    <dbReference type="NCBI Taxonomy" id="273384"/>
    <lineage>
        <taxon>Bacteria</taxon>
        <taxon>Bacillati</taxon>
        <taxon>Actinomycetota</taxon>
        <taxon>Actinomycetes</taxon>
        <taxon>Micrococcales</taxon>
        <taxon>Brevibacteriaceae</taxon>
        <taxon>Brevibacterium</taxon>
    </lineage>
</organism>
<dbReference type="EMBL" id="RHFF01000030">
    <property type="protein sequence ID" value="TGD36531.1"/>
    <property type="molecule type" value="Genomic_DNA"/>
</dbReference>
<evidence type="ECO:0000259" key="3">
    <source>
        <dbReference type="Pfam" id="PF13193"/>
    </source>
</evidence>
<dbReference type="PANTHER" id="PTHR43767:SF10">
    <property type="entry name" value="SURFACTIN SYNTHASE SUBUNIT 1"/>
    <property type="match status" value="1"/>
</dbReference>
<gene>
    <name evidence="4" type="ORF">CIK79_00085</name>
    <name evidence="5" type="ORF">EB834_19350</name>
</gene>
<evidence type="ECO:0000313" key="7">
    <source>
        <dbReference type="Proteomes" id="UP000297736"/>
    </source>
</evidence>
<dbReference type="Proteomes" id="UP000297736">
    <property type="component" value="Unassembled WGS sequence"/>
</dbReference>
<name>A0A2A3WZH1_BREAU</name>
<dbReference type="InterPro" id="IPR050237">
    <property type="entry name" value="ATP-dep_AMP-bd_enzyme"/>
</dbReference>
<dbReference type="Gene3D" id="3.40.50.12780">
    <property type="entry name" value="N-terminal domain of ligase-like"/>
    <property type="match status" value="1"/>
</dbReference>
<dbReference type="InterPro" id="IPR020845">
    <property type="entry name" value="AMP-binding_CS"/>
</dbReference>
<dbReference type="Pfam" id="PF13193">
    <property type="entry name" value="AMP-binding_C"/>
    <property type="match status" value="1"/>
</dbReference>
<feature type="domain" description="AMP-dependent synthetase/ligase" evidence="2">
    <location>
        <begin position="39"/>
        <end position="402"/>
    </location>
</feature>
<proteinExistence type="predicted"/>
<dbReference type="Proteomes" id="UP000218377">
    <property type="component" value="Unassembled WGS sequence"/>
</dbReference>
<dbReference type="FunFam" id="2.30.38.10:FF:000003">
    <property type="entry name" value="Vibriobactin-specific 2,3-dihydroxybenzoate-AMP ligase"/>
    <property type="match status" value="1"/>
</dbReference>